<evidence type="ECO:0008006" key="4">
    <source>
        <dbReference type="Google" id="ProtNLM"/>
    </source>
</evidence>
<sequence>MEYDVLYFDRDRSLQETKRRPYIALPWYGKGALAAPKYEKALNFLLYARNAKRTIQKNRYDFLIVLTTFPAVLLSGFLTKRYPGRYLVDIRDYTQEHFGPYYRMESKVLAGAAMRAISSPGFVNFLPPAEYCVCHNFTMEESVTACPAFTKAAGEKVVISYIGSISYETQCKQLIELVEKDDRFIFRFYGNEANGTEVSEYVRRVHNDRIQMMGAFSPGDRPAIYGASDLVFNCYGNESPLVKYAISNKYYDGAIYKKPLLVSPGTAMAECAGPYAYALDLGTVRSLDGLWDWY</sequence>
<dbReference type="Proteomes" id="UP000886751">
    <property type="component" value="Unassembled WGS sequence"/>
</dbReference>
<accession>A0A9D1Y232</accession>
<evidence type="ECO:0000313" key="3">
    <source>
        <dbReference type="Proteomes" id="UP000886751"/>
    </source>
</evidence>
<gene>
    <name evidence="2" type="ORF">H9846_08680</name>
</gene>
<evidence type="ECO:0000313" key="2">
    <source>
        <dbReference type="EMBL" id="HIX95516.1"/>
    </source>
</evidence>
<comment type="caution">
    <text evidence="2">The sequence shown here is derived from an EMBL/GenBank/DDBJ whole genome shotgun (WGS) entry which is preliminary data.</text>
</comment>
<reference evidence="2" key="1">
    <citation type="journal article" date="2021" name="PeerJ">
        <title>Extensive microbial diversity within the chicken gut microbiome revealed by metagenomics and culture.</title>
        <authorList>
            <person name="Gilroy R."/>
            <person name="Ravi A."/>
            <person name="Getino M."/>
            <person name="Pursley I."/>
            <person name="Horton D.L."/>
            <person name="Alikhan N.F."/>
            <person name="Baker D."/>
            <person name="Gharbi K."/>
            <person name="Hall N."/>
            <person name="Watson M."/>
            <person name="Adriaenssens E.M."/>
            <person name="Foster-Nyarko E."/>
            <person name="Jarju S."/>
            <person name="Secka A."/>
            <person name="Antonio M."/>
            <person name="Oren A."/>
            <person name="Chaudhuri R.R."/>
            <person name="La Ragione R."/>
            <person name="Hildebrand F."/>
            <person name="Pallen M.J."/>
        </authorList>
    </citation>
    <scope>NUCLEOTIDE SEQUENCE</scope>
    <source>
        <strain evidence="2">ChiHecec2B26-7398</strain>
    </source>
</reference>
<name>A0A9D1Y232_9FIRM</name>
<keyword evidence="1" id="KW-0812">Transmembrane</keyword>
<evidence type="ECO:0000256" key="1">
    <source>
        <dbReference type="SAM" id="Phobius"/>
    </source>
</evidence>
<keyword evidence="1" id="KW-0472">Membrane</keyword>
<dbReference type="AlphaFoldDB" id="A0A9D1Y232"/>
<dbReference type="EMBL" id="DXEI01000128">
    <property type="protein sequence ID" value="HIX95516.1"/>
    <property type="molecule type" value="Genomic_DNA"/>
</dbReference>
<feature type="transmembrane region" description="Helical" evidence="1">
    <location>
        <begin position="60"/>
        <end position="78"/>
    </location>
</feature>
<organism evidence="2 3">
    <name type="scientific">Candidatus Gemmiger excrementipullorum</name>
    <dbReference type="NCBI Taxonomy" id="2838610"/>
    <lineage>
        <taxon>Bacteria</taxon>
        <taxon>Bacillati</taxon>
        <taxon>Bacillota</taxon>
        <taxon>Clostridia</taxon>
        <taxon>Eubacteriales</taxon>
        <taxon>Gemmiger</taxon>
    </lineage>
</organism>
<protein>
    <recommendedName>
        <fullName evidence="4">Glycosyltransferase</fullName>
    </recommendedName>
</protein>
<keyword evidence="1" id="KW-1133">Transmembrane helix</keyword>
<dbReference type="Gene3D" id="3.40.50.2000">
    <property type="entry name" value="Glycogen Phosphorylase B"/>
    <property type="match status" value="1"/>
</dbReference>
<proteinExistence type="predicted"/>
<dbReference type="SUPFAM" id="SSF53756">
    <property type="entry name" value="UDP-Glycosyltransferase/glycogen phosphorylase"/>
    <property type="match status" value="1"/>
</dbReference>
<reference evidence="2" key="2">
    <citation type="submission" date="2021-04" db="EMBL/GenBank/DDBJ databases">
        <authorList>
            <person name="Gilroy R."/>
        </authorList>
    </citation>
    <scope>NUCLEOTIDE SEQUENCE</scope>
    <source>
        <strain evidence="2">ChiHecec2B26-7398</strain>
    </source>
</reference>